<evidence type="ECO:0000256" key="3">
    <source>
        <dbReference type="PROSITE-ProRule" id="PRU01091"/>
    </source>
</evidence>
<dbReference type="Gene3D" id="6.10.250.690">
    <property type="match status" value="1"/>
</dbReference>
<dbReference type="InterPro" id="IPR036388">
    <property type="entry name" value="WH-like_DNA-bd_sf"/>
</dbReference>
<proteinExistence type="predicted"/>
<dbReference type="CDD" id="cd00383">
    <property type="entry name" value="trans_reg_C"/>
    <property type="match status" value="1"/>
</dbReference>
<organism evidence="6 7">
    <name type="scientific">Cellvibrio fontiphilus</name>
    <dbReference type="NCBI Taxonomy" id="1815559"/>
    <lineage>
        <taxon>Bacteria</taxon>
        <taxon>Pseudomonadati</taxon>
        <taxon>Pseudomonadota</taxon>
        <taxon>Gammaproteobacteria</taxon>
        <taxon>Cellvibrionales</taxon>
        <taxon>Cellvibrionaceae</taxon>
        <taxon>Cellvibrio</taxon>
    </lineage>
</organism>
<dbReference type="SUPFAM" id="SSF52172">
    <property type="entry name" value="CheY-like"/>
    <property type="match status" value="1"/>
</dbReference>
<comment type="caution">
    <text evidence="6">The sequence shown here is derived from an EMBL/GenBank/DDBJ whole genome shotgun (WGS) entry which is preliminary data.</text>
</comment>
<accession>A0ABV7FCI8</accession>
<feature type="DNA-binding region" description="OmpR/PhoB-type" evidence="3">
    <location>
        <begin position="132"/>
        <end position="236"/>
    </location>
</feature>
<dbReference type="PROSITE" id="PS51755">
    <property type="entry name" value="OMPR_PHOB"/>
    <property type="match status" value="1"/>
</dbReference>
<feature type="domain" description="Response regulatory" evidence="4">
    <location>
        <begin position="3"/>
        <end position="116"/>
    </location>
</feature>
<evidence type="ECO:0000256" key="1">
    <source>
        <dbReference type="ARBA" id="ARBA00023125"/>
    </source>
</evidence>
<evidence type="ECO:0000256" key="2">
    <source>
        <dbReference type="PROSITE-ProRule" id="PRU00169"/>
    </source>
</evidence>
<evidence type="ECO:0000259" key="4">
    <source>
        <dbReference type="PROSITE" id="PS50110"/>
    </source>
</evidence>
<sequence>MPHIVILEDEPSIAESLVFVLQAEGFTTHWEMLATKALAYVKAQSVDLMIMDVGLPDMTGFEACKQLRKFSELPVIFLTARGDELDRVVGLEIGADDYVVKPFSPREIAARVKAILKRSLPRQDLSAVVNASSELNRDKNPVAEFSLDIERKSIYYQQQLLSLTRFEYCLLEMLITQPGRVFSREQLLGAAGVTLDAGYDRSIDSHIKSLRAKLRQINPAAEPIKTQRGFGYCYQPDARECR</sequence>
<name>A0ABV7FCI8_9GAMM</name>
<feature type="domain" description="OmpR/PhoB-type" evidence="5">
    <location>
        <begin position="132"/>
        <end position="236"/>
    </location>
</feature>
<dbReference type="SUPFAM" id="SSF46894">
    <property type="entry name" value="C-terminal effector domain of the bipartite response regulators"/>
    <property type="match status" value="1"/>
</dbReference>
<dbReference type="Pfam" id="PF00486">
    <property type="entry name" value="Trans_reg_C"/>
    <property type="match status" value="1"/>
</dbReference>
<dbReference type="SMART" id="SM00862">
    <property type="entry name" value="Trans_reg_C"/>
    <property type="match status" value="1"/>
</dbReference>
<dbReference type="NCBIfam" id="NF008296">
    <property type="entry name" value="PRK11083.1"/>
    <property type="match status" value="1"/>
</dbReference>
<dbReference type="EMBL" id="JBHRTF010000003">
    <property type="protein sequence ID" value="MFC3115182.1"/>
    <property type="molecule type" value="Genomic_DNA"/>
</dbReference>
<dbReference type="InterPro" id="IPR039420">
    <property type="entry name" value="WalR-like"/>
</dbReference>
<keyword evidence="7" id="KW-1185">Reference proteome</keyword>
<dbReference type="PANTHER" id="PTHR48111:SF6">
    <property type="entry name" value="TRANSCRIPTIONAL REGULATORY PROTEIN CREB"/>
    <property type="match status" value="1"/>
</dbReference>
<dbReference type="SMART" id="SM00448">
    <property type="entry name" value="REC"/>
    <property type="match status" value="1"/>
</dbReference>
<keyword evidence="2" id="KW-0597">Phosphoprotein</keyword>
<dbReference type="PROSITE" id="PS50110">
    <property type="entry name" value="RESPONSE_REGULATORY"/>
    <property type="match status" value="1"/>
</dbReference>
<dbReference type="InterPro" id="IPR001789">
    <property type="entry name" value="Sig_transdc_resp-reg_receiver"/>
</dbReference>
<keyword evidence="1 3" id="KW-0238">DNA-binding</keyword>
<dbReference type="InterPro" id="IPR016032">
    <property type="entry name" value="Sig_transdc_resp-reg_C-effctor"/>
</dbReference>
<dbReference type="Proteomes" id="UP001595555">
    <property type="component" value="Unassembled WGS sequence"/>
</dbReference>
<protein>
    <submittedName>
        <fullName evidence="6">Two-component system response regulator CreB</fullName>
    </submittedName>
</protein>
<evidence type="ECO:0000259" key="5">
    <source>
        <dbReference type="PROSITE" id="PS51755"/>
    </source>
</evidence>
<evidence type="ECO:0000313" key="7">
    <source>
        <dbReference type="Proteomes" id="UP001595555"/>
    </source>
</evidence>
<evidence type="ECO:0000313" key="6">
    <source>
        <dbReference type="EMBL" id="MFC3115182.1"/>
    </source>
</evidence>
<gene>
    <name evidence="6" type="primary">creB</name>
    <name evidence="6" type="ORF">ACFODX_06405</name>
</gene>
<dbReference type="RefSeq" id="WP_378117244.1">
    <property type="nucleotide sequence ID" value="NZ_JBHRTF010000003.1"/>
</dbReference>
<dbReference type="InterPro" id="IPR011006">
    <property type="entry name" value="CheY-like_superfamily"/>
</dbReference>
<reference evidence="7" key="1">
    <citation type="journal article" date="2019" name="Int. J. Syst. Evol. Microbiol.">
        <title>The Global Catalogue of Microorganisms (GCM) 10K type strain sequencing project: providing services to taxonomists for standard genome sequencing and annotation.</title>
        <authorList>
            <consortium name="The Broad Institute Genomics Platform"/>
            <consortium name="The Broad Institute Genome Sequencing Center for Infectious Disease"/>
            <person name="Wu L."/>
            <person name="Ma J."/>
        </authorList>
    </citation>
    <scope>NUCLEOTIDE SEQUENCE [LARGE SCALE GENOMIC DNA]</scope>
    <source>
        <strain evidence="7">KCTC 52237</strain>
    </source>
</reference>
<dbReference type="PANTHER" id="PTHR48111">
    <property type="entry name" value="REGULATOR OF RPOS"/>
    <property type="match status" value="1"/>
</dbReference>
<dbReference type="InterPro" id="IPR001867">
    <property type="entry name" value="OmpR/PhoB-type_DNA-bd"/>
</dbReference>
<dbReference type="Gene3D" id="3.40.50.2300">
    <property type="match status" value="1"/>
</dbReference>
<feature type="modified residue" description="4-aspartylphosphate" evidence="2">
    <location>
        <position position="52"/>
    </location>
</feature>
<dbReference type="Gene3D" id="1.10.10.10">
    <property type="entry name" value="Winged helix-like DNA-binding domain superfamily/Winged helix DNA-binding domain"/>
    <property type="match status" value="1"/>
</dbReference>
<dbReference type="Pfam" id="PF00072">
    <property type="entry name" value="Response_reg"/>
    <property type="match status" value="1"/>
</dbReference>